<keyword evidence="3" id="KW-1185">Reference proteome</keyword>
<proteinExistence type="predicted"/>
<feature type="transmembrane region" description="Helical" evidence="1">
    <location>
        <begin position="96"/>
        <end position="114"/>
    </location>
</feature>
<evidence type="ECO:0000313" key="2">
    <source>
        <dbReference type="EMBL" id="CCH88564.1"/>
    </source>
</evidence>
<dbReference type="OrthoDB" id="5192100at2"/>
<dbReference type="KEGG" id="mmar:MODMU_3140"/>
<protein>
    <submittedName>
        <fullName evidence="2">Prepilin leader peptidase</fullName>
    </submittedName>
</protein>
<dbReference type="STRING" id="477641.MODMU_3140"/>
<dbReference type="EMBL" id="FO203431">
    <property type="protein sequence ID" value="CCH88564.1"/>
    <property type="molecule type" value="Genomic_DNA"/>
</dbReference>
<evidence type="ECO:0000313" key="3">
    <source>
        <dbReference type="Proteomes" id="UP000006461"/>
    </source>
</evidence>
<feature type="transmembrane region" description="Helical" evidence="1">
    <location>
        <begin position="167"/>
        <end position="187"/>
    </location>
</feature>
<feature type="transmembrane region" description="Helical" evidence="1">
    <location>
        <begin position="6"/>
        <end position="29"/>
    </location>
</feature>
<organism evidence="2 3">
    <name type="scientific">Modestobacter italicus (strain DSM 44449 / CECT 9708 / BC 501)</name>
    <dbReference type="NCBI Taxonomy" id="2732864"/>
    <lineage>
        <taxon>Bacteria</taxon>
        <taxon>Bacillati</taxon>
        <taxon>Actinomycetota</taxon>
        <taxon>Actinomycetes</taxon>
        <taxon>Geodermatophilales</taxon>
        <taxon>Geodermatophilaceae</taxon>
        <taxon>Modestobacter</taxon>
    </lineage>
</organism>
<dbReference type="AlphaFoldDB" id="I4EYV1"/>
<evidence type="ECO:0000256" key="1">
    <source>
        <dbReference type="SAM" id="Phobius"/>
    </source>
</evidence>
<dbReference type="Gene3D" id="1.20.120.1220">
    <property type="match status" value="1"/>
</dbReference>
<keyword evidence="1" id="KW-0812">Transmembrane</keyword>
<feature type="transmembrane region" description="Helical" evidence="1">
    <location>
        <begin position="41"/>
        <end position="60"/>
    </location>
</feature>
<reference evidence="2 3" key="1">
    <citation type="journal article" date="2012" name="J. Bacteriol.">
        <title>Genome Sequence of Radiation-Resistant Modestobacter marinus Strain BC501, a Representative Actinobacterium That Thrives on Calcareous Stone Surfaces.</title>
        <authorList>
            <person name="Normand P."/>
            <person name="Gury J."/>
            <person name="Pujic P."/>
            <person name="Chouaia B."/>
            <person name="Crotti E."/>
            <person name="Brusetti L."/>
            <person name="Daffonchio D."/>
            <person name="Vacherie B."/>
            <person name="Barbe V."/>
            <person name="Medigue C."/>
            <person name="Calteau A."/>
            <person name="Ghodhbane-Gtari F."/>
            <person name="Essoussi I."/>
            <person name="Nouioui I."/>
            <person name="Abbassi-Ghozzi I."/>
            <person name="Gtari M."/>
        </authorList>
    </citation>
    <scope>NUCLEOTIDE SEQUENCE [LARGE SCALE GENOMIC DNA]</scope>
    <source>
        <strain evidence="3">BC 501</strain>
    </source>
</reference>
<accession>I4EYV1</accession>
<dbReference type="OMA" id="CWRFAGA"/>
<keyword evidence="1" id="KW-0472">Membrane</keyword>
<dbReference type="Proteomes" id="UP000006461">
    <property type="component" value="Chromosome"/>
</dbReference>
<keyword evidence="1" id="KW-1133">Transmembrane helix</keyword>
<sequence>MGGGSSFVAVAGMIFGAAISLLLTSVGLSQLARRDEAGVRLRLISALAGGLAGAAAVATSHRVDVWELAPALLFWGCALVAAATCDAVTQRIPTPLVRQAAVATVVLLSIGLAAHGDWTGLVLSGVGSIAAGLTMTVCWRFAGAGFGDVRLAVLGGLGLGHATYEGLVAGLAAVAATTVVLAAVALARGSNRKTMIPYGPALVAGFLIAAAL</sequence>
<name>I4EYV1_MODI5</name>
<feature type="transmembrane region" description="Helical" evidence="1">
    <location>
        <begin position="72"/>
        <end position="89"/>
    </location>
</feature>
<dbReference type="HOGENOM" id="CLU_1298606_0_0_11"/>
<gene>
    <name evidence="2" type="ordered locus">MODMU_3140</name>
</gene>